<dbReference type="PANTHER" id="PTHR43741">
    <property type="entry name" value="FMN-DEPENDENT NADH-AZOREDUCTASE 1"/>
    <property type="match status" value="1"/>
</dbReference>
<evidence type="ECO:0000256" key="4">
    <source>
        <dbReference type="ARBA" id="ARBA00023027"/>
    </source>
</evidence>
<dbReference type="GO" id="GO:0009055">
    <property type="term" value="F:electron transfer activity"/>
    <property type="evidence" value="ECO:0007669"/>
    <property type="project" value="UniProtKB-UniRule"/>
</dbReference>
<dbReference type="InterPro" id="IPR050104">
    <property type="entry name" value="FMN-dep_NADH:Q_OxRdtase_AzoR1"/>
</dbReference>
<evidence type="ECO:0000256" key="3">
    <source>
        <dbReference type="ARBA" id="ARBA00023002"/>
    </source>
</evidence>
<comment type="similarity">
    <text evidence="6">Belongs to the azoreductase type 1 family.</text>
</comment>
<dbReference type="SUPFAM" id="SSF52218">
    <property type="entry name" value="Flavoproteins"/>
    <property type="match status" value="1"/>
</dbReference>
<gene>
    <name evidence="8" type="primary">acpD</name>
    <name evidence="6" type="synonym">azoR</name>
    <name evidence="8" type="ORF">IWT30_01060</name>
</gene>
<dbReference type="EC" id="1.6.5.-" evidence="6"/>
<proteinExistence type="inferred from homology"/>
<comment type="subunit">
    <text evidence="6">Homodimer.</text>
</comment>
<dbReference type="InterPro" id="IPR023048">
    <property type="entry name" value="NADH:quinone_OxRdtase_FMN_depd"/>
</dbReference>
<dbReference type="EC" id="1.7.1.17" evidence="6"/>
<keyword evidence="9" id="KW-1185">Reference proteome</keyword>
<dbReference type="EMBL" id="BCMF01000004">
    <property type="protein sequence ID" value="GAW99100.1"/>
    <property type="molecule type" value="Genomic_DNA"/>
</dbReference>
<comment type="caution">
    <text evidence="6">Lacks conserved residue(s) required for the propagation of feature annotation.</text>
</comment>
<comment type="function">
    <text evidence="6">Also exhibits azoreductase activity. Catalyzes the reductive cleavage of the azo bond in aromatic azo compounds to the corresponding amines.</text>
</comment>
<reference evidence="8 9" key="1">
    <citation type="submission" date="2015-11" db="EMBL/GenBank/DDBJ databases">
        <title>Draft genome sequences of new species of the genus Lactobacillus isolated from orchardgrass silage.</title>
        <authorList>
            <person name="Tohno M."/>
            <person name="Tanizawa Y."/>
            <person name="Arita M."/>
        </authorList>
    </citation>
    <scope>NUCLEOTIDE SEQUENCE [LARGE SCALE GENOMIC DNA]</scope>
    <source>
        <strain evidence="8 9">IWT30</strain>
    </source>
</reference>
<dbReference type="RefSeq" id="WP_089108901.1">
    <property type="nucleotide sequence ID" value="NZ_BCMF01000004.1"/>
</dbReference>
<comment type="catalytic activity">
    <reaction evidence="5">
        <text>N,N-dimethyl-1,4-phenylenediamine + anthranilate + 2 NAD(+) = 2-(4-dimethylaminophenyl)diazenylbenzoate + 2 NADH + 2 H(+)</text>
        <dbReference type="Rhea" id="RHEA:55872"/>
        <dbReference type="ChEBI" id="CHEBI:15378"/>
        <dbReference type="ChEBI" id="CHEBI:15783"/>
        <dbReference type="ChEBI" id="CHEBI:16567"/>
        <dbReference type="ChEBI" id="CHEBI:57540"/>
        <dbReference type="ChEBI" id="CHEBI:57945"/>
        <dbReference type="ChEBI" id="CHEBI:71579"/>
        <dbReference type="EC" id="1.7.1.17"/>
    </reaction>
    <physiologicalReaction direction="right-to-left" evidence="5">
        <dbReference type="Rhea" id="RHEA:55874"/>
    </physiologicalReaction>
</comment>
<comment type="cofactor">
    <cofactor evidence="6">
        <name>FMN</name>
        <dbReference type="ChEBI" id="CHEBI:58210"/>
    </cofactor>
    <text evidence="6">Binds 1 FMN per subunit.</text>
</comment>
<comment type="caution">
    <text evidence="8">The sequence shown here is derived from an EMBL/GenBank/DDBJ whole genome shotgun (WGS) entry which is preliminary data.</text>
</comment>
<dbReference type="Gene3D" id="3.40.50.360">
    <property type="match status" value="1"/>
</dbReference>
<sequence>MSKVLVIKAHPFNGDKSRTIKTLDTFLETYQAKNPDDEIESLDLFATNFPELDGSMMAAWGQLANGTAFTDLPADVQKVMGQFNDALAQFKAADKLVIANPMWNLSIPAQLKSWIDAITVVGETFRYTATGHVALLPEKPFVHIQAAGGKYEGQDLGTQYVQAALEYLGAKRFAKIGVEGMDHFPDQADQIVAAAQEEAKTVASKF</sequence>
<dbReference type="PANTHER" id="PTHR43741:SF7">
    <property type="entry name" value="FMN-DEPENDENT NADH:QUINONE OXIDOREDUCTASE"/>
    <property type="match status" value="1"/>
</dbReference>
<accession>A0A1Z5IC71</accession>
<evidence type="ECO:0000313" key="8">
    <source>
        <dbReference type="EMBL" id="GAW99100.1"/>
    </source>
</evidence>
<keyword evidence="4 6" id="KW-0520">NAD</keyword>
<comment type="function">
    <text evidence="6">Quinone reductase that provides resistance to thiol-specific stress caused by electrophilic quinones.</text>
</comment>
<evidence type="ECO:0000313" key="9">
    <source>
        <dbReference type="Proteomes" id="UP000198374"/>
    </source>
</evidence>
<evidence type="ECO:0000256" key="2">
    <source>
        <dbReference type="ARBA" id="ARBA00022643"/>
    </source>
</evidence>
<keyword evidence="2 6" id="KW-0288">FMN</keyword>
<dbReference type="OrthoDB" id="9805013at2"/>
<protein>
    <recommendedName>
        <fullName evidence="6">FMN dependent NADH:quinone oxidoreductase</fullName>
        <ecNumber evidence="6">1.6.5.-</ecNumber>
    </recommendedName>
    <alternativeName>
        <fullName evidence="6">Azo-dye reductase</fullName>
    </alternativeName>
    <alternativeName>
        <fullName evidence="6">FMN-dependent NADH-azo compound oxidoreductase</fullName>
    </alternativeName>
    <alternativeName>
        <fullName evidence="6">FMN-dependent NADH-azoreductase</fullName>
        <ecNumber evidence="6">1.7.1.17</ecNumber>
    </alternativeName>
</protein>
<organism evidence="8 9">
    <name type="scientific">Secundilactobacillus mixtipabuli</name>
    <dbReference type="NCBI Taxonomy" id="1435342"/>
    <lineage>
        <taxon>Bacteria</taxon>
        <taxon>Bacillati</taxon>
        <taxon>Bacillota</taxon>
        <taxon>Bacilli</taxon>
        <taxon>Lactobacillales</taxon>
        <taxon>Lactobacillaceae</taxon>
        <taxon>Secundilactobacillus</taxon>
    </lineage>
</organism>
<dbReference type="GO" id="GO:0016652">
    <property type="term" value="F:oxidoreductase activity, acting on NAD(P)H as acceptor"/>
    <property type="evidence" value="ECO:0007669"/>
    <property type="project" value="UniProtKB-UniRule"/>
</dbReference>
<comment type="catalytic activity">
    <reaction evidence="6">
        <text>2 a quinone + NADH + H(+) = 2 a 1,4-benzosemiquinone + NAD(+)</text>
        <dbReference type="Rhea" id="RHEA:65952"/>
        <dbReference type="ChEBI" id="CHEBI:15378"/>
        <dbReference type="ChEBI" id="CHEBI:57540"/>
        <dbReference type="ChEBI" id="CHEBI:57945"/>
        <dbReference type="ChEBI" id="CHEBI:132124"/>
        <dbReference type="ChEBI" id="CHEBI:134225"/>
    </reaction>
</comment>
<keyword evidence="1 6" id="KW-0285">Flavoprotein</keyword>
<evidence type="ECO:0000256" key="6">
    <source>
        <dbReference type="HAMAP-Rule" id="MF_01216"/>
    </source>
</evidence>
<dbReference type="Proteomes" id="UP000198374">
    <property type="component" value="Unassembled WGS sequence"/>
</dbReference>
<dbReference type="AlphaFoldDB" id="A0A1Z5IC71"/>
<dbReference type="InterPro" id="IPR003680">
    <property type="entry name" value="Flavodoxin_fold"/>
</dbReference>
<evidence type="ECO:0000259" key="7">
    <source>
        <dbReference type="Pfam" id="PF02525"/>
    </source>
</evidence>
<evidence type="ECO:0000256" key="1">
    <source>
        <dbReference type="ARBA" id="ARBA00022630"/>
    </source>
</evidence>
<name>A0A1Z5IC71_9LACO</name>
<dbReference type="InterPro" id="IPR029039">
    <property type="entry name" value="Flavoprotein-like_sf"/>
</dbReference>
<keyword evidence="3 6" id="KW-0560">Oxidoreductase</keyword>
<dbReference type="GO" id="GO:0016655">
    <property type="term" value="F:oxidoreductase activity, acting on NAD(P)H, quinone or similar compound as acceptor"/>
    <property type="evidence" value="ECO:0007669"/>
    <property type="project" value="InterPro"/>
</dbReference>
<evidence type="ECO:0000256" key="5">
    <source>
        <dbReference type="ARBA" id="ARBA00048542"/>
    </source>
</evidence>
<feature type="binding site" evidence="6">
    <location>
        <begin position="102"/>
        <end position="105"/>
    </location>
    <ligand>
        <name>FMN</name>
        <dbReference type="ChEBI" id="CHEBI:58210"/>
    </ligand>
</feature>
<dbReference type="HAMAP" id="MF_01216">
    <property type="entry name" value="Azoreductase_type1"/>
    <property type="match status" value="1"/>
</dbReference>
<dbReference type="Pfam" id="PF02525">
    <property type="entry name" value="Flavodoxin_2"/>
    <property type="match status" value="1"/>
</dbReference>
<feature type="domain" description="Flavodoxin-like fold" evidence="7">
    <location>
        <begin position="2"/>
        <end position="200"/>
    </location>
</feature>
<dbReference type="GO" id="GO:0010181">
    <property type="term" value="F:FMN binding"/>
    <property type="evidence" value="ECO:0007669"/>
    <property type="project" value="UniProtKB-UniRule"/>
</dbReference>